<evidence type="ECO:0000313" key="7">
    <source>
        <dbReference type="EMBL" id="SPN99893.1"/>
    </source>
</evidence>
<feature type="region of interest" description="Disordered" evidence="5">
    <location>
        <begin position="300"/>
        <end position="323"/>
    </location>
</feature>
<feature type="transmembrane region" description="Helical" evidence="6">
    <location>
        <begin position="63"/>
        <end position="81"/>
    </location>
</feature>
<sequence>MAEGVPSDLGAAFRTCEEISVYCPIEATVLGYAPNLGASIFFTIAFGILGIATLWIGARGKTWTFMAAIGMGCILEMSGYVGRAILNNNPWNGDAFQLQICVIILGPTVICAGIYLIIKHVALNLDPSLSRVPPKWYPLFFLPADVSCLVVQAIGGGLAAAAGKENKSLLDGGNRAIVAGICLQVVVLSLFGLVSGEYLIRVSGKVRRLGKEAAVREGLGLWFEKRFTIFWRAAVGAYAAVYIRCIYRIAEMAGGWGNHIMQDEISFTILDPSMCLIAVSLLTIFAPGIYFREMSATSPTAEKDAEKARPTTGGVVSEGGATE</sequence>
<keyword evidence="3 6" id="KW-1133">Transmembrane helix</keyword>
<reference evidence="7" key="1">
    <citation type="submission" date="2018-03" db="EMBL/GenBank/DDBJ databases">
        <authorList>
            <person name="Guldener U."/>
        </authorList>
    </citation>
    <scope>NUCLEOTIDE SEQUENCE</scope>
</reference>
<comment type="subcellular location">
    <subcellularLocation>
        <location evidence="1">Membrane</location>
        <topology evidence="1">Multi-pass membrane protein</topology>
    </subcellularLocation>
</comment>
<dbReference type="Proteomes" id="UP001187682">
    <property type="component" value="Unassembled WGS sequence"/>
</dbReference>
<name>A0AAE8SSX0_9PEZI</name>
<evidence type="ECO:0000256" key="6">
    <source>
        <dbReference type="SAM" id="Phobius"/>
    </source>
</evidence>
<feature type="transmembrane region" description="Helical" evidence="6">
    <location>
        <begin position="139"/>
        <end position="163"/>
    </location>
</feature>
<dbReference type="Pfam" id="PF04479">
    <property type="entry name" value="RTA1"/>
    <property type="match status" value="1"/>
</dbReference>
<dbReference type="AlphaFoldDB" id="A0AAE8SSX0"/>
<evidence type="ECO:0000256" key="3">
    <source>
        <dbReference type="ARBA" id="ARBA00022989"/>
    </source>
</evidence>
<keyword evidence="2 6" id="KW-0812">Transmembrane</keyword>
<feature type="transmembrane region" description="Helical" evidence="6">
    <location>
        <begin position="96"/>
        <end position="118"/>
    </location>
</feature>
<dbReference type="PANTHER" id="PTHR31465:SF8">
    <property type="entry name" value="DOMAIN PROTEIN, PUTATIVE (AFU_ORTHOLOGUE AFUA_6G14140)-RELATED"/>
    <property type="match status" value="1"/>
</dbReference>
<feature type="transmembrane region" description="Helical" evidence="6">
    <location>
        <begin position="36"/>
        <end position="56"/>
    </location>
</feature>
<feature type="transmembrane region" description="Helical" evidence="6">
    <location>
        <begin position="229"/>
        <end position="249"/>
    </location>
</feature>
<dbReference type="InterPro" id="IPR007568">
    <property type="entry name" value="RTA1"/>
</dbReference>
<organism evidence="7 8">
    <name type="scientific">Cephalotrichum gorgonifer</name>
    <dbReference type="NCBI Taxonomy" id="2041049"/>
    <lineage>
        <taxon>Eukaryota</taxon>
        <taxon>Fungi</taxon>
        <taxon>Dikarya</taxon>
        <taxon>Ascomycota</taxon>
        <taxon>Pezizomycotina</taxon>
        <taxon>Sordariomycetes</taxon>
        <taxon>Hypocreomycetidae</taxon>
        <taxon>Microascales</taxon>
        <taxon>Microascaceae</taxon>
        <taxon>Cephalotrichum</taxon>
    </lineage>
</organism>
<gene>
    <name evidence="7" type="ORF">DNG_02745</name>
</gene>
<proteinExistence type="predicted"/>
<evidence type="ECO:0000256" key="5">
    <source>
        <dbReference type="SAM" id="MobiDB-lite"/>
    </source>
</evidence>
<evidence type="ECO:0000256" key="2">
    <source>
        <dbReference type="ARBA" id="ARBA00022692"/>
    </source>
</evidence>
<evidence type="ECO:0000256" key="4">
    <source>
        <dbReference type="ARBA" id="ARBA00023136"/>
    </source>
</evidence>
<evidence type="ECO:0000256" key="1">
    <source>
        <dbReference type="ARBA" id="ARBA00004141"/>
    </source>
</evidence>
<dbReference type="PANTHER" id="PTHR31465">
    <property type="entry name" value="PROTEIN RTA1-RELATED"/>
    <property type="match status" value="1"/>
</dbReference>
<comment type="caution">
    <text evidence="7">The sequence shown here is derived from an EMBL/GenBank/DDBJ whole genome shotgun (WGS) entry which is preliminary data.</text>
</comment>
<dbReference type="GO" id="GO:0000324">
    <property type="term" value="C:fungal-type vacuole"/>
    <property type="evidence" value="ECO:0007669"/>
    <property type="project" value="TreeGrafter"/>
</dbReference>
<keyword evidence="4 6" id="KW-0472">Membrane</keyword>
<feature type="transmembrane region" description="Helical" evidence="6">
    <location>
        <begin position="175"/>
        <end position="200"/>
    </location>
</feature>
<keyword evidence="8" id="KW-1185">Reference proteome</keyword>
<dbReference type="EMBL" id="ONZQ02000003">
    <property type="protein sequence ID" value="SPN99893.1"/>
    <property type="molecule type" value="Genomic_DNA"/>
</dbReference>
<protein>
    <submittedName>
        <fullName evidence="7">Related to phospholipid-translocating ATPase</fullName>
    </submittedName>
</protein>
<evidence type="ECO:0000313" key="8">
    <source>
        <dbReference type="Proteomes" id="UP001187682"/>
    </source>
</evidence>
<feature type="transmembrane region" description="Helical" evidence="6">
    <location>
        <begin position="269"/>
        <end position="291"/>
    </location>
</feature>
<accession>A0AAE8SSX0</accession>
<dbReference type="GO" id="GO:0005886">
    <property type="term" value="C:plasma membrane"/>
    <property type="evidence" value="ECO:0007669"/>
    <property type="project" value="TreeGrafter"/>
</dbReference>